<dbReference type="EMBL" id="CAHP01000023">
    <property type="protein sequence ID" value="CCG41892.1"/>
    <property type="molecule type" value="Genomic_DNA"/>
</dbReference>
<dbReference type="OrthoDB" id="5432555at2"/>
<evidence type="ECO:0000256" key="1">
    <source>
        <dbReference type="ARBA" id="ARBA00007198"/>
    </source>
</evidence>
<dbReference type="InterPro" id="IPR006503">
    <property type="entry name" value="Nase-assoc"/>
</dbReference>
<dbReference type="Gene3D" id="3.40.30.10">
    <property type="entry name" value="Glutaredoxin"/>
    <property type="match status" value="1"/>
</dbReference>
<proteinExistence type="inferred from homology"/>
<dbReference type="PROSITE" id="PS51353">
    <property type="entry name" value="ARSC"/>
    <property type="match status" value="1"/>
</dbReference>
<organism evidence="3 4">
    <name type="scientific">Magnetospirillum molischianum DSM 120</name>
    <dbReference type="NCBI Taxonomy" id="1150626"/>
    <lineage>
        <taxon>Bacteria</taxon>
        <taxon>Pseudomonadati</taxon>
        <taxon>Pseudomonadota</taxon>
        <taxon>Alphaproteobacteria</taxon>
        <taxon>Rhodospirillales</taxon>
        <taxon>Rhodospirillaceae</taxon>
        <taxon>Magnetospirillum</taxon>
    </lineage>
</organism>
<evidence type="ECO:0000256" key="2">
    <source>
        <dbReference type="PROSITE-ProRule" id="PRU01282"/>
    </source>
</evidence>
<dbReference type="Proteomes" id="UP000004169">
    <property type="component" value="Unassembled WGS sequence"/>
</dbReference>
<evidence type="ECO:0000313" key="4">
    <source>
        <dbReference type="Proteomes" id="UP000004169"/>
    </source>
</evidence>
<dbReference type="InterPro" id="IPR006660">
    <property type="entry name" value="Arsenate_reductase-like"/>
</dbReference>
<dbReference type="AlphaFoldDB" id="H8FU54"/>
<dbReference type="eggNOG" id="COG1393">
    <property type="taxonomic scope" value="Bacteria"/>
</dbReference>
<accession>H8FU54</accession>
<comment type="caution">
    <text evidence="3">The sequence shown here is derived from an EMBL/GenBank/DDBJ whole genome shotgun (WGS) entry which is preliminary data.</text>
</comment>
<dbReference type="CDD" id="cd03033">
    <property type="entry name" value="ArsC_15kD"/>
    <property type="match status" value="1"/>
</dbReference>
<comment type="similarity">
    <text evidence="1 2">Belongs to the ArsC family.</text>
</comment>
<reference evidence="3 4" key="1">
    <citation type="journal article" date="2012" name="J. Bacteriol.">
        <title>Draft Genome Sequence of the Purple Photosynthetic Bacterium Phaeospirillum molischianum DSM120, a Particularly Versatile Bacterium.</title>
        <authorList>
            <person name="Duquesne K."/>
            <person name="Prima V."/>
            <person name="Ji B."/>
            <person name="Rouy Z."/>
            <person name="Medigue C."/>
            <person name="Talla E."/>
            <person name="Sturgis J.N."/>
        </authorList>
    </citation>
    <scope>NUCLEOTIDE SEQUENCE [LARGE SCALE GENOMIC DNA]</scope>
    <source>
        <strain evidence="4">DSM120</strain>
    </source>
</reference>
<dbReference type="RefSeq" id="WP_002729371.1">
    <property type="nucleotide sequence ID" value="NZ_CAHP01000023.1"/>
</dbReference>
<dbReference type="Pfam" id="PF03960">
    <property type="entry name" value="ArsC"/>
    <property type="match status" value="1"/>
</dbReference>
<dbReference type="NCBIfam" id="TIGR01616">
    <property type="entry name" value="nitro_assoc"/>
    <property type="match status" value="1"/>
</dbReference>
<dbReference type="SUPFAM" id="SSF52833">
    <property type="entry name" value="Thioredoxin-like"/>
    <property type="match status" value="1"/>
</dbReference>
<evidence type="ECO:0000313" key="3">
    <source>
        <dbReference type="EMBL" id="CCG41892.1"/>
    </source>
</evidence>
<sequence>MAVIVFYEKPGCINNASQKQILIRSGHDVVALDIRVQAWTPATLRAFFGDRPVADWFNRAAPRVKSGAVVPETIAADEALAQMCLDPLLIRRPLIECDGRRLAGFDEAVLESWVGLGAQDSPAPQVCPRTDGICP</sequence>
<keyword evidence="4" id="KW-1185">Reference proteome</keyword>
<dbReference type="STRING" id="1150626.PHAMO_30048"/>
<gene>
    <name evidence="3" type="ORF">PHAMO_30048</name>
</gene>
<name>H8FU54_MAGML</name>
<dbReference type="InterPro" id="IPR036249">
    <property type="entry name" value="Thioredoxin-like_sf"/>
</dbReference>
<protein>
    <submittedName>
        <fullName evidence="3">Uncharacterized 15.7 kDa protein in draG 3'region</fullName>
    </submittedName>
</protein>